<evidence type="ECO:0000259" key="1">
    <source>
        <dbReference type="Pfam" id="PF07727"/>
    </source>
</evidence>
<sequence length="245" mass="27904">MSAVIRTESSLSELEDYDHLFDPGDQLEIESDEDVGALVSATQNVLTIMPKHIIGHTHLRDTEIKRRRDRKRTKVETKRARANLGLHEFNYFDDFVVGSSFQALHADIRGNGGINARSVKIPMNYRVAMASKYAKQWKEAMDVEMAALMDKGVLEMIFKCEMPIGSKAIKTMWVFDLKTDHLDNVVRFRARIVARGDKQRPGIDYMETFSPVARMATFRLFVAVCVQLKLPIYQGDINTAYLNAT</sequence>
<proteinExistence type="predicted"/>
<dbReference type="AlphaFoldDB" id="A0AAU9LE69"/>
<evidence type="ECO:0000313" key="3">
    <source>
        <dbReference type="Proteomes" id="UP001160483"/>
    </source>
</evidence>
<dbReference type="EMBL" id="CAKKTJ010000327">
    <property type="protein sequence ID" value="CAH0481202.1"/>
    <property type="molecule type" value="Genomic_DNA"/>
</dbReference>
<name>A0AAU9LE69_9STRA</name>
<gene>
    <name evidence="2" type="ORF">PBS003_LOCUS7809</name>
</gene>
<accession>A0AAU9LE69</accession>
<dbReference type="Pfam" id="PF07727">
    <property type="entry name" value="RVT_2"/>
    <property type="match status" value="1"/>
</dbReference>
<evidence type="ECO:0000313" key="2">
    <source>
        <dbReference type="EMBL" id="CAH0481202.1"/>
    </source>
</evidence>
<feature type="domain" description="Reverse transcriptase Ty1/copia-type" evidence="1">
    <location>
        <begin position="161"/>
        <end position="245"/>
    </location>
</feature>
<dbReference type="InterPro" id="IPR013103">
    <property type="entry name" value="RVT_2"/>
</dbReference>
<protein>
    <recommendedName>
        <fullName evidence="1">Reverse transcriptase Ty1/copia-type domain-containing protein</fullName>
    </recommendedName>
</protein>
<comment type="caution">
    <text evidence="2">The sequence shown here is derived from an EMBL/GenBank/DDBJ whole genome shotgun (WGS) entry which is preliminary data.</text>
</comment>
<dbReference type="Proteomes" id="UP001160483">
    <property type="component" value="Unassembled WGS sequence"/>
</dbReference>
<organism evidence="2 3">
    <name type="scientific">Peronospora belbahrii</name>
    <dbReference type="NCBI Taxonomy" id="622444"/>
    <lineage>
        <taxon>Eukaryota</taxon>
        <taxon>Sar</taxon>
        <taxon>Stramenopiles</taxon>
        <taxon>Oomycota</taxon>
        <taxon>Peronosporomycetes</taxon>
        <taxon>Peronosporales</taxon>
        <taxon>Peronosporaceae</taxon>
        <taxon>Peronospora</taxon>
    </lineage>
</organism>
<reference evidence="2" key="1">
    <citation type="submission" date="2021-11" db="EMBL/GenBank/DDBJ databases">
        <authorList>
            <person name="Islam A."/>
            <person name="Islam S."/>
            <person name="Flora M.S."/>
            <person name="Rahman M."/>
            <person name="Ziaur R.M."/>
            <person name="Epstein J.H."/>
            <person name="Hassan M."/>
            <person name="Klassen M."/>
            <person name="Woodard K."/>
            <person name="Webb A."/>
            <person name="Webby R.J."/>
            <person name="El Zowalaty M.E."/>
        </authorList>
    </citation>
    <scope>NUCLEOTIDE SEQUENCE</scope>
    <source>
        <strain evidence="2">Pbs3</strain>
    </source>
</reference>